<dbReference type="InterPro" id="IPR013149">
    <property type="entry name" value="ADH-like_C"/>
</dbReference>
<comment type="similarity">
    <text evidence="2">Belongs to the zinc-containing alcohol dehydrogenase family.</text>
</comment>
<dbReference type="PANTHER" id="PTHR43350">
    <property type="entry name" value="NAD-DEPENDENT ALCOHOL DEHYDROGENASE"/>
    <property type="match status" value="1"/>
</dbReference>
<keyword evidence="4" id="KW-0862">Zinc</keyword>
<evidence type="ECO:0000256" key="4">
    <source>
        <dbReference type="ARBA" id="ARBA00022833"/>
    </source>
</evidence>
<evidence type="ECO:0000313" key="8">
    <source>
        <dbReference type="Proteomes" id="UP001550739"/>
    </source>
</evidence>
<feature type="domain" description="Alcohol dehydrogenase-like C-terminal" evidence="6">
    <location>
        <begin position="30"/>
        <end position="156"/>
    </location>
</feature>
<keyword evidence="8" id="KW-1185">Reference proteome</keyword>
<comment type="cofactor">
    <cofactor evidence="1">
        <name>Zn(2+)</name>
        <dbReference type="ChEBI" id="CHEBI:29105"/>
    </cofactor>
</comment>
<protein>
    <submittedName>
        <fullName evidence="7">Zinc-binding dehydrogenase</fullName>
    </submittedName>
</protein>
<dbReference type="Gene3D" id="3.40.50.720">
    <property type="entry name" value="NAD(P)-binding Rossmann-like Domain"/>
    <property type="match status" value="1"/>
</dbReference>
<dbReference type="SUPFAM" id="SSF51735">
    <property type="entry name" value="NAD(P)-binding Rossmann-fold domains"/>
    <property type="match status" value="1"/>
</dbReference>
<reference evidence="7 8" key="1">
    <citation type="submission" date="2024-06" db="EMBL/GenBank/DDBJ databases">
        <title>The Natural Products Discovery Center: Release of the First 8490 Sequenced Strains for Exploring Actinobacteria Biosynthetic Diversity.</title>
        <authorList>
            <person name="Kalkreuter E."/>
            <person name="Kautsar S.A."/>
            <person name="Yang D."/>
            <person name="Bader C.D."/>
            <person name="Teijaro C.N."/>
            <person name="Fluegel L."/>
            <person name="Davis C.M."/>
            <person name="Simpson J.R."/>
            <person name="Lauterbach L."/>
            <person name="Steele A.D."/>
            <person name="Gui C."/>
            <person name="Meng S."/>
            <person name="Li G."/>
            <person name="Viehrig K."/>
            <person name="Ye F."/>
            <person name="Su P."/>
            <person name="Kiefer A.F."/>
            <person name="Nichols A."/>
            <person name="Cepeda A.J."/>
            <person name="Yan W."/>
            <person name="Fan B."/>
            <person name="Jiang Y."/>
            <person name="Adhikari A."/>
            <person name="Zheng C.-J."/>
            <person name="Schuster L."/>
            <person name="Cowan T.M."/>
            <person name="Smanski M.J."/>
            <person name="Chevrette M.G."/>
            <person name="De Carvalho L.P.S."/>
            <person name="Shen B."/>
        </authorList>
    </citation>
    <scope>NUCLEOTIDE SEQUENCE [LARGE SCALE GENOMIC DNA]</scope>
    <source>
        <strain evidence="7 8">NPDC033843</strain>
    </source>
</reference>
<keyword evidence="5" id="KW-0560">Oxidoreductase</keyword>
<evidence type="ECO:0000256" key="5">
    <source>
        <dbReference type="ARBA" id="ARBA00023002"/>
    </source>
</evidence>
<organism evidence="7 8">
    <name type="scientific">Streptomyces sp. 900129855</name>
    <dbReference type="NCBI Taxonomy" id="3155129"/>
    <lineage>
        <taxon>Bacteria</taxon>
        <taxon>Bacillati</taxon>
        <taxon>Actinomycetota</taxon>
        <taxon>Actinomycetes</taxon>
        <taxon>Kitasatosporales</taxon>
        <taxon>Streptomycetaceae</taxon>
        <taxon>Streptomyces</taxon>
    </lineage>
</organism>
<dbReference type="Proteomes" id="UP001550739">
    <property type="component" value="Unassembled WGS sequence"/>
</dbReference>
<evidence type="ECO:0000256" key="3">
    <source>
        <dbReference type="ARBA" id="ARBA00022723"/>
    </source>
</evidence>
<dbReference type="PANTHER" id="PTHR43350:SF21">
    <property type="entry name" value="S-NITROSOMYCOTHIOL REDUCTASE MSCR"/>
    <property type="match status" value="1"/>
</dbReference>
<accession>A0ABV2ZZE0</accession>
<comment type="caution">
    <text evidence="7">The sequence shown here is derived from an EMBL/GenBank/DDBJ whole genome shotgun (WGS) entry which is preliminary data.</text>
</comment>
<evidence type="ECO:0000256" key="2">
    <source>
        <dbReference type="ARBA" id="ARBA00008072"/>
    </source>
</evidence>
<evidence type="ECO:0000256" key="1">
    <source>
        <dbReference type="ARBA" id="ARBA00001947"/>
    </source>
</evidence>
<name>A0ABV2ZZE0_9ACTN</name>
<keyword evidence="3" id="KW-0479">Metal-binding</keyword>
<gene>
    <name evidence="7" type="ORF">AB0E89_46825</name>
</gene>
<evidence type="ECO:0000259" key="6">
    <source>
        <dbReference type="Pfam" id="PF00107"/>
    </source>
</evidence>
<dbReference type="RefSeq" id="WP_361710629.1">
    <property type="nucleotide sequence ID" value="NZ_JBEZVE010000060.1"/>
</dbReference>
<dbReference type="Gene3D" id="3.90.180.10">
    <property type="entry name" value="Medium-chain alcohol dehydrogenases, catalytic domain"/>
    <property type="match status" value="1"/>
</dbReference>
<sequence>MSTPRSWSAVHTVPPGTELGGIGQGNRLLVGAVRASGVATVVAVDPVPARRDMALRIGADAVLGPAAVAVVEAVRDLTGGGATYALDTSGIPSVITEAALALGRAGALALALALALVGLGPADLTLDVQDLVLNGKTVRGCIEGDAKPREFIPHLLQLRAKRLLPVEDTISAAVYQPVLDAA</sequence>
<evidence type="ECO:0000313" key="7">
    <source>
        <dbReference type="EMBL" id="MEU3787937.1"/>
    </source>
</evidence>
<dbReference type="EMBL" id="JBEZVE010000060">
    <property type="protein sequence ID" value="MEU3787937.1"/>
    <property type="molecule type" value="Genomic_DNA"/>
</dbReference>
<proteinExistence type="inferred from homology"/>
<dbReference type="Pfam" id="PF00107">
    <property type="entry name" value="ADH_zinc_N"/>
    <property type="match status" value="1"/>
</dbReference>
<dbReference type="InterPro" id="IPR036291">
    <property type="entry name" value="NAD(P)-bd_dom_sf"/>
</dbReference>